<feature type="region of interest" description="Disordered" evidence="1">
    <location>
        <begin position="25"/>
        <end position="52"/>
    </location>
</feature>
<organism evidence="2 3">
    <name type="scientific">Streptomyces djakartensis</name>
    <dbReference type="NCBI Taxonomy" id="68193"/>
    <lineage>
        <taxon>Bacteria</taxon>
        <taxon>Bacillati</taxon>
        <taxon>Actinomycetota</taxon>
        <taxon>Actinomycetes</taxon>
        <taxon>Kitasatosporales</taxon>
        <taxon>Streptomycetaceae</taxon>
        <taxon>Streptomyces</taxon>
    </lineage>
</organism>
<accession>A0ABQ2ZS49</accession>
<name>A0ABQ2ZS49_9ACTN</name>
<evidence type="ECO:0000256" key="1">
    <source>
        <dbReference type="SAM" id="MobiDB-lite"/>
    </source>
</evidence>
<evidence type="ECO:0000313" key="2">
    <source>
        <dbReference type="EMBL" id="GGY21295.1"/>
    </source>
</evidence>
<protein>
    <recommendedName>
        <fullName evidence="4">Secreted protein</fullName>
    </recommendedName>
</protein>
<proteinExistence type="predicted"/>
<reference evidence="3" key="1">
    <citation type="journal article" date="2019" name="Int. J. Syst. Evol. Microbiol.">
        <title>The Global Catalogue of Microorganisms (GCM) 10K type strain sequencing project: providing services to taxonomists for standard genome sequencing and annotation.</title>
        <authorList>
            <consortium name="The Broad Institute Genomics Platform"/>
            <consortium name="The Broad Institute Genome Sequencing Center for Infectious Disease"/>
            <person name="Wu L."/>
            <person name="Ma J."/>
        </authorList>
    </citation>
    <scope>NUCLEOTIDE SEQUENCE [LARGE SCALE GENOMIC DNA]</scope>
    <source>
        <strain evidence="3">JCM 4957</strain>
    </source>
</reference>
<dbReference type="EMBL" id="BMWE01000007">
    <property type="protein sequence ID" value="GGY21295.1"/>
    <property type="molecule type" value="Genomic_DNA"/>
</dbReference>
<gene>
    <name evidence="2" type="ORF">GCM10010384_30120</name>
</gene>
<keyword evidence="3" id="KW-1185">Reference proteome</keyword>
<sequence length="108" mass="12253">MLGAIARLLEALLHLALPATGRHRLNARHGYDPPHPPVEGPTPHRFGARPLRGEDNALVRPYLVAHERRERERRRRARRGSLLLAPQGIDLRPHHSYSHPIHDMGMTA</sequence>
<evidence type="ECO:0000313" key="3">
    <source>
        <dbReference type="Proteomes" id="UP000653308"/>
    </source>
</evidence>
<comment type="caution">
    <text evidence="2">The sequence shown here is derived from an EMBL/GenBank/DDBJ whole genome shotgun (WGS) entry which is preliminary data.</text>
</comment>
<evidence type="ECO:0008006" key="4">
    <source>
        <dbReference type="Google" id="ProtNLM"/>
    </source>
</evidence>
<dbReference type="Proteomes" id="UP000653308">
    <property type="component" value="Unassembled WGS sequence"/>
</dbReference>
<dbReference type="RefSeq" id="WP_190198291.1">
    <property type="nucleotide sequence ID" value="NZ_BMWE01000007.1"/>
</dbReference>